<dbReference type="EMBL" id="LR031574">
    <property type="protein sequence ID" value="VDD01835.1"/>
    <property type="molecule type" value="Genomic_DNA"/>
</dbReference>
<dbReference type="GO" id="GO:0009873">
    <property type="term" value="P:ethylene-activated signaling pathway"/>
    <property type="evidence" value="ECO:0007669"/>
    <property type="project" value="UniProtKB-KW"/>
</dbReference>
<proteinExistence type="inferred from homology"/>
<name>A0A3P6BSQ6_BRACM</name>
<keyword evidence="6" id="KW-0804">Transcription</keyword>
<evidence type="ECO:0000256" key="7">
    <source>
        <dbReference type="ARBA" id="ARBA00023242"/>
    </source>
</evidence>
<evidence type="ECO:0000256" key="4">
    <source>
        <dbReference type="ARBA" id="ARBA00023125"/>
    </source>
</evidence>
<dbReference type="EMBL" id="LS974623">
    <property type="protein sequence ID" value="CAG7904338.1"/>
    <property type="molecule type" value="Genomic_DNA"/>
</dbReference>
<dbReference type="PANTHER" id="PTHR31194:SF202">
    <property type="entry name" value="ETHYLENE-RESPONSIVE TRANSCRIPTION FACTOR ERF070"/>
    <property type="match status" value="1"/>
</dbReference>
<evidence type="ECO:0000256" key="8">
    <source>
        <dbReference type="ARBA" id="ARBA00024343"/>
    </source>
</evidence>
<dbReference type="InterPro" id="IPR016177">
    <property type="entry name" value="DNA-bd_dom_sf"/>
</dbReference>
<comment type="similarity">
    <text evidence="8">Belongs to the AP2/ERF transcription factor family. ERF subfamily.</text>
</comment>
<evidence type="ECO:0000256" key="1">
    <source>
        <dbReference type="ARBA" id="ARBA00004123"/>
    </source>
</evidence>
<evidence type="ECO:0000313" key="10">
    <source>
        <dbReference type="EMBL" id="CAG7904338.1"/>
    </source>
</evidence>
<evidence type="ECO:0000256" key="3">
    <source>
        <dbReference type="ARBA" id="ARBA00023015"/>
    </source>
</evidence>
<dbReference type="PROSITE" id="PS51032">
    <property type="entry name" value="AP2_ERF"/>
    <property type="match status" value="1"/>
</dbReference>
<feature type="non-terminal residue" evidence="11">
    <location>
        <position position="1"/>
    </location>
</feature>
<keyword evidence="7" id="KW-0539">Nucleus</keyword>
<gene>
    <name evidence="11" type="ORF">BRAA07T31312Z</name>
    <name evidence="10" type="ORF">BRAPAZ1V2_A07P39820.2</name>
</gene>
<organism evidence="11">
    <name type="scientific">Brassica campestris</name>
    <name type="common">Field mustard</name>
    <dbReference type="NCBI Taxonomy" id="3711"/>
    <lineage>
        <taxon>Eukaryota</taxon>
        <taxon>Viridiplantae</taxon>
        <taxon>Streptophyta</taxon>
        <taxon>Embryophyta</taxon>
        <taxon>Tracheophyta</taxon>
        <taxon>Spermatophyta</taxon>
        <taxon>Magnoliopsida</taxon>
        <taxon>eudicotyledons</taxon>
        <taxon>Gunneridae</taxon>
        <taxon>Pentapetalae</taxon>
        <taxon>rosids</taxon>
        <taxon>malvids</taxon>
        <taxon>Brassicales</taxon>
        <taxon>Brassicaceae</taxon>
        <taxon>Brassiceae</taxon>
        <taxon>Brassica</taxon>
    </lineage>
</organism>
<dbReference type="GO" id="GO:0003677">
    <property type="term" value="F:DNA binding"/>
    <property type="evidence" value="ECO:0007669"/>
    <property type="project" value="UniProtKB-KW"/>
</dbReference>
<comment type="subcellular location">
    <subcellularLocation>
        <location evidence="1">Nucleus</location>
    </subcellularLocation>
</comment>
<dbReference type="PANTHER" id="PTHR31194">
    <property type="entry name" value="SHN SHINE , DNA BINDING / TRANSCRIPTION FACTOR"/>
    <property type="match status" value="1"/>
</dbReference>
<keyword evidence="3" id="KW-0805">Transcription regulation</keyword>
<evidence type="ECO:0000313" key="11">
    <source>
        <dbReference type="EMBL" id="VDD01835.1"/>
    </source>
</evidence>
<dbReference type="Proteomes" id="UP000694005">
    <property type="component" value="Chromosome A07"/>
</dbReference>
<accession>A0A3P6BSQ6</accession>
<dbReference type="InterPro" id="IPR036955">
    <property type="entry name" value="AP2/ERF_dom_sf"/>
</dbReference>
<dbReference type="InterPro" id="IPR050913">
    <property type="entry name" value="AP2/ERF_ERF"/>
</dbReference>
<sequence length="91" mass="10060">LSESQSPTQKPPILLATKRPRSLVEKHRCSRAHKGRRRDRLWLGTFDSVQEAARAYDNAAIQLIGPHAPTNFGFSTENHEVKMVPGASAVA</sequence>
<evidence type="ECO:0000256" key="2">
    <source>
        <dbReference type="ARBA" id="ARBA00022745"/>
    </source>
</evidence>
<keyword evidence="2" id="KW-0936">Ethylene signaling pathway</keyword>
<evidence type="ECO:0000259" key="9">
    <source>
        <dbReference type="PROSITE" id="PS51032"/>
    </source>
</evidence>
<feature type="domain" description="AP2/ERF" evidence="9">
    <location>
        <begin position="1"/>
        <end position="73"/>
    </location>
</feature>
<dbReference type="SUPFAM" id="SSF54171">
    <property type="entry name" value="DNA-binding domain"/>
    <property type="match status" value="1"/>
</dbReference>
<dbReference type="Gene3D" id="3.30.730.10">
    <property type="entry name" value="AP2/ERF domain"/>
    <property type="match status" value="1"/>
</dbReference>
<dbReference type="AlphaFoldDB" id="A0A3P6BSQ6"/>
<dbReference type="InterPro" id="IPR001471">
    <property type="entry name" value="AP2/ERF_dom"/>
</dbReference>
<reference evidence="11" key="1">
    <citation type="submission" date="2018-11" db="EMBL/GenBank/DDBJ databases">
        <authorList>
            <consortium name="Genoscope - CEA"/>
            <person name="William W."/>
        </authorList>
    </citation>
    <scope>NUCLEOTIDE SEQUENCE</scope>
</reference>
<keyword evidence="4" id="KW-0238">DNA-binding</keyword>
<dbReference type="SMART" id="SM00380">
    <property type="entry name" value="AP2"/>
    <property type="match status" value="1"/>
</dbReference>
<evidence type="ECO:0000256" key="5">
    <source>
        <dbReference type="ARBA" id="ARBA00023159"/>
    </source>
</evidence>
<evidence type="ECO:0000256" key="6">
    <source>
        <dbReference type="ARBA" id="ARBA00023163"/>
    </source>
</evidence>
<dbReference type="GO" id="GO:0005634">
    <property type="term" value="C:nucleus"/>
    <property type="evidence" value="ECO:0007669"/>
    <property type="project" value="UniProtKB-SubCell"/>
</dbReference>
<dbReference type="GO" id="GO:0003700">
    <property type="term" value="F:DNA-binding transcription factor activity"/>
    <property type="evidence" value="ECO:0007669"/>
    <property type="project" value="InterPro"/>
</dbReference>
<protein>
    <recommendedName>
        <fullName evidence="9">AP2/ERF domain-containing protein</fullName>
    </recommendedName>
</protein>
<keyword evidence="5" id="KW-0010">Activator</keyword>